<gene>
    <name evidence="2" type="ordered locus">MXAN_4380</name>
</gene>
<dbReference type="HOGENOM" id="CLU_161985_0_0_7"/>
<dbReference type="InterPro" id="IPR011753">
    <property type="entry name" value="DUSAM_dom"/>
</dbReference>
<evidence type="ECO:0000313" key="3">
    <source>
        <dbReference type="Proteomes" id="UP000002402"/>
    </source>
</evidence>
<sequence length="132" mass="14694">MSKTLDWNPIRALARRVLREGQPLVLSDEVRALLLRSAREVAIRDADVGRALATDVDALKLLEAISDRIRKGSLRLSRTLSEAVRRRDAGDVDGARQLLHDALAVEVVPIYRDSLYAYVESLDDEPSTDTEA</sequence>
<proteinExistence type="predicted"/>
<dbReference type="NCBIfam" id="TIGR02267">
    <property type="entry name" value="DUSAM domain"/>
    <property type="match status" value="1"/>
</dbReference>
<organism evidence="2 3">
    <name type="scientific">Myxococcus xanthus (strain DK1622)</name>
    <dbReference type="NCBI Taxonomy" id="246197"/>
    <lineage>
        <taxon>Bacteria</taxon>
        <taxon>Pseudomonadati</taxon>
        <taxon>Myxococcota</taxon>
        <taxon>Myxococcia</taxon>
        <taxon>Myxococcales</taxon>
        <taxon>Cystobacterineae</taxon>
        <taxon>Myxococcaceae</taxon>
        <taxon>Myxococcus</taxon>
    </lineage>
</organism>
<dbReference type="RefSeq" id="WP_011554381.1">
    <property type="nucleotide sequence ID" value="NC_008095.1"/>
</dbReference>
<dbReference type="STRING" id="246197.MXAN_4380"/>
<evidence type="ECO:0000259" key="1">
    <source>
        <dbReference type="Pfam" id="PF09543"/>
    </source>
</evidence>
<keyword evidence="3" id="KW-1185">Reference proteome</keyword>
<reference evidence="2 3" key="1">
    <citation type="journal article" date="2006" name="Proc. Natl. Acad. Sci. U.S.A.">
        <title>Evolution of sensory complexity recorded in a myxobacterial genome.</title>
        <authorList>
            <person name="Goldman B.S."/>
            <person name="Nierman W.C."/>
            <person name="Kaiser D."/>
            <person name="Slater S.C."/>
            <person name="Durkin A.S."/>
            <person name="Eisen J.A."/>
            <person name="Ronning C.M."/>
            <person name="Barbazuk W.B."/>
            <person name="Blanchard M."/>
            <person name="Field C."/>
            <person name="Halling C."/>
            <person name="Hinkle G."/>
            <person name="Iartchuk O."/>
            <person name="Kim H.S."/>
            <person name="Mackenzie C."/>
            <person name="Madupu R."/>
            <person name="Miller N."/>
            <person name="Shvartsbeyn A."/>
            <person name="Sullivan S.A."/>
            <person name="Vaudin M."/>
            <person name="Wiegand R."/>
            <person name="Kaplan H.B."/>
        </authorList>
    </citation>
    <scope>NUCLEOTIDE SEQUENCE [LARGE SCALE GENOMIC DNA]</scope>
    <source>
        <strain evidence="3">DK1622</strain>
    </source>
</reference>
<evidence type="ECO:0000313" key="2">
    <source>
        <dbReference type="EMBL" id="ABF92107.1"/>
    </source>
</evidence>
<dbReference type="EMBL" id="CP000113">
    <property type="protein sequence ID" value="ABF92107.1"/>
    <property type="molecule type" value="Genomic_DNA"/>
</dbReference>
<accession>Q1D470</accession>
<dbReference type="Pfam" id="PF09543">
    <property type="entry name" value="DUF2379"/>
    <property type="match status" value="1"/>
</dbReference>
<protein>
    <submittedName>
        <fullName evidence="2">Myxococcus xanthus paralogous family TIGR02267 protein</fullName>
    </submittedName>
</protein>
<dbReference type="EnsemblBacteria" id="ABF92107">
    <property type="protein sequence ID" value="ABF92107"/>
    <property type="gene ID" value="MXAN_4380"/>
</dbReference>
<dbReference type="GeneID" id="41361689"/>
<dbReference type="KEGG" id="mxa:MXAN_4380"/>
<feature type="domain" description="DUSAM" evidence="1">
    <location>
        <begin position="6"/>
        <end position="114"/>
    </location>
</feature>
<name>Q1D470_MYXXD</name>
<dbReference type="Proteomes" id="UP000002402">
    <property type="component" value="Chromosome"/>
</dbReference>
<dbReference type="AlphaFoldDB" id="Q1D470"/>